<dbReference type="InterPro" id="IPR002931">
    <property type="entry name" value="Transglutaminase-like"/>
</dbReference>
<keyword evidence="2" id="KW-0067">ATP-binding</keyword>
<name>A0A845LFZ0_HELGE</name>
<gene>
    <name evidence="2" type="ORF">GTO89_15675</name>
</gene>
<dbReference type="GO" id="GO:0005524">
    <property type="term" value="F:ATP binding"/>
    <property type="evidence" value="ECO:0007669"/>
    <property type="project" value="UniProtKB-KW"/>
</dbReference>
<protein>
    <submittedName>
        <fullName evidence="2">ABC transporter ATP-binding protein</fullName>
    </submittedName>
</protein>
<dbReference type="SMART" id="SM00460">
    <property type="entry name" value="TGc"/>
    <property type="match status" value="1"/>
</dbReference>
<keyword evidence="2" id="KW-0547">Nucleotide-binding</keyword>
<dbReference type="Proteomes" id="UP000471031">
    <property type="component" value="Unassembled WGS sequence"/>
</dbReference>
<comment type="caution">
    <text evidence="2">The sequence shown here is derived from an EMBL/GenBank/DDBJ whole genome shotgun (WGS) entry which is preliminary data.</text>
</comment>
<evidence type="ECO:0000259" key="1">
    <source>
        <dbReference type="SMART" id="SM00460"/>
    </source>
</evidence>
<feature type="domain" description="Transglutaminase-like" evidence="1">
    <location>
        <begin position="45"/>
        <end position="111"/>
    </location>
</feature>
<proteinExistence type="predicted"/>
<dbReference type="AlphaFoldDB" id="A0A845LFZ0"/>
<dbReference type="Pfam" id="PF01841">
    <property type="entry name" value="Transglut_core"/>
    <property type="match status" value="1"/>
</dbReference>
<dbReference type="PANTHER" id="PTHR33490">
    <property type="entry name" value="BLR5614 PROTEIN-RELATED"/>
    <property type="match status" value="1"/>
</dbReference>
<organism evidence="2 3">
    <name type="scientific">Heliomicrobium gestii</name>
    <name type="common">Heliobacterium gestii</name>
    <dbReference type="NCBI Taxonomy" id="2699"/>
    <lineage>
        <taxon>Bacteria</taxon>
        <taxon>Bacillati</taxon>
        <taxon>Bacillota</taxon>
        <taxon>Clostridia</taxon>
        <taxon>Eubacteriales</taxon>
        <taxon>Heliobacteriaceae</taxon>
        <taxon>Heliomicrobium</taxon>
    </lineage>
</organism>
<dbReference type="EMBL" id="WXEX01000017">
    <property type="protein sequence ID" value="MZP44471.1"/>
    <property type="molecule type" value="Genomic_DNA"/>
</dbReference>
<dbReference type="PANTHER" id="PTHR33490:SF3">
    <property type="entry name" value="CONSERVED INTEGRAL MEMBRANE PROTEIN"/>
    <property type="match status" value="1"/>
</dbReference>
<reference evidence="2 3" key="1">
    <citation type="submission" date="2020-01" db="EMBL/GenBank/DDBJ databases">
        <title>Whole genome sequence of Heliobacterium gestii DSM 11169.</title>
        <authorList>
            <person name="Kyndt J.A."/>
            <person name="Meyer T.E."/>
        </authorList>
    </citation>
    <scope>NUCLEOTIDE SEQUENCE [LARGE SCALE GENOMIC DNA]</scope>
    <source>
        <strain evidence="2 3">DSM 11169</strain>
    </source>
</reference>
<dbReference type="InterPro" id="IPR038765">
    <property type="entry name" value="Papain-like_cys_pep_sf"/>
</dbReference>
<dbReference type="SUPFAM" id="SSF54001">
    <property type="entry name" value="Cysteine proteinases"/>
    <property type="match status" value="1"/>
</dbReference>
<dbReference type="OrthoDB" id="5296450at2"/>
<evidence type="ECO:0000313" key="3">
    <source>
        <dbReference type="Proteomes" id="UP000471031"/>
    </source>
</evidence>
<keyword evidence="3" id="KW-1185">Reference proteome</keyword>
<evidence type="ECO:0000313" key="2">
    <source>
        <dbReference type="EMBL" id="MZP44471.1"/>
    </source>
</evidence>
<dbReference type="Gene3D" id="3.10.620.30">
    <property type="match status" value="1"/>
</dbReference>
<sequence>MAGQLLAGSHDDVEIVRAMYHFVRDEIAHSADIGGQVVTCKASEVLEHRQGICYAKAHLLAALLRCAGIPAGFCYQRLLLDDEQMPWLVVHGLNAVYIGREKKWIRLDARGNKAGVEAEFSLEGEKLAFPVRTEFGESEDLMIYAQPSEKVVQALQRHQTVAALFANLPSEI</sequence>
<accession>A0A845LFZ0</accession>